<keyword evidence="3" id="KW-1185">Reference proteome</keyword>
<evidence type="ECO:0008006" key="4">
    <source>
        <dbReference type="Google" id="ProtNLM"/>
    </source>
</evidence>
<dbReference type="VEuPathDB" id="FungiDB:BD410DRAFT_492600"/>
<protein>
    <recommendedName>
        <fullName evidence="4">Phorbol-ester/DAG-type domain-containing protein</fullName>
    </recommendedName>
</protein>
<feature type="region of interest" description="Disordered" evidence="1">
    <location>
        <begin position="82"/>
        <end position="133"/>
    </location>
</feature>
<dbReference type="Proteomes" id="UP000294933">
    <property type="component" value="Unassembled WGS sequence"/>
</dbReference>
<dbReference type="AlphaFoldDB" id="A0A4Y7PF05"/>
<feature type="compositionally biased region" description="Polar residues" evidence="1">
    <location>
        <begin position="271"/>
        <end position="280"/>
    </location>
</feature>
<dbReference type="EMBL" id="ML170659">
    <property type="protein sequence ID" value="TDL13392.1"/>
    <property type="molecule type" value="Genomic_DNA"/>
</dbReference>
<accession>A0A4Y7PF05</accession>
<organism evidence="2 3">
    <name type="scientific">Rickenella mellea</name>
    <dbReference type="NCBI Taxonomy" id="50990"/>
    <lineage>
        <taxon>Eukaryota</taxon>
        <taxon>Fungi</taxon>
        <taxon>Dikarya</taxon>
        <taxon>Basidiomycota</taxon>
        <taxon>Agaricomycotina</taxon>
        <taxon>Agaricomycetes</taxon>
        <taxon>Hymenochaetales</taxon>
        <taxon>Rickenellaceae</taxon>
        <taxon>Rickenella</taxon>
    </lineage>
</organism>
<feature type="compositionally biased region" description="Polar residues" evidence="1">
    <location>
        <begin position="180"/>
        <end position="210"/>
    </location>
</feature>
<gene>
    <name evidence="2" type="ORF">BD410DRAFT_492600</name>
</gene>
<sequence>MQSIRKSAQLCEGCSLIAHSSCVRHAPLTCGLRKQLFEYAQYSPTVPDIIAAQQQISGPTSPFVDGSSSEPPPTAFKKFEFKRQASTSLSPEPITARATSRNGSKDSDGAAFPGARPNPSQSQNPGQRRKPSLYVHVRKPSLLQRTRDAIVSPPLVPFPRSSIDGTPPHRGMRSAATAGVNVSSGGRTDTVHSPTSMSMELSSETDLGIGSNSRFSAIYPESLMPPRHLSQYAPSPVGTDYDENQSVPGGPEVSMQAHDDNKRSKKRESKASNNDGCSVQ</sequence>
<proteinExistence type="predicted"/>
<evidence type="ECO:0000256" key="1">
    <source>
        <dbReference type="SAM" id="MobiDB-lite"/>
    </source>
</evidence>
<evidence type="ECO:0000313" key="3">
    <source>
        <dbReference type="Proteomes" id="UP000294933"/>
    </source>
</evidence>
<feature type="region of interest" description="Disordered" evidence="1">
    <location>
        <begin position="159"/>
        <end position="210"/>
    </location>
</feature>
<name>A0A4Y7PF05_9AGAM</name>
<reference evidence="2 3" key="1">
    <citation type="submission" date="2018-06" db="EMBL/GenBank/DDBJ databases">
        <title>A transcriptomic atlas of mushroom development highlights an independent origin of complex multicellularity.</title>
        <authorList>
            <consortium name="DOE Joint Genome Institute"/>
            <person name="Krizsan K."/>
            <person name="Almasi E."/>
            <person name="Merenyi Z."/>
            <person name="Sahu N."/>
            <person name="Viragh M."/>
            <person name="Koszo T."/>
            <person name="Mondo S."/>
            <person name="Kiss B."/>
            <person name="Balint B."/>
            <person name="Kues U."/>
            <person name="Barry K."/>
            <person name="Hegedus J.C."/>
            <person name="Henrissat B."/>
            <person name="Johnson J."/>
            <person name="Lipzen A."/>
            <person name="Ohm R."/>
            <person name="Nagy I."/>
            <person name="Pangilinan J."/>
            <person name="Yan J."/>
            <person name="Xiong Y."/>
            <person name="Grigoriev I.V."/>
            <person name="Hibbett D.S."/>
            <person name="Nagy L.G."/>
        </authorList>
    </citation>
    <scope>NUCLEOTIDE SEQUENCE [LARGE SCALE GENOMIC DNA]</scope>
    <source>
        <strain evidence="2 3">SZMC22713</strain>
    </source>
</reference>
<feature type="region of interest" description="Disordered" evidence="1">
    <location>
        <begin position="226"/>
        <end position="280"/>
    </location>
</feature>
<evidence type="ECO:0000313" key="2">
    <source>
        <dbReference type="EMBL" id="TDL13392.1"/>
    </source>
</evidence>
<dbReference type="STRING" id="50990.A0A4Y7PF05"/>